<evidence type="ECO:0000259" key="2">
    <source>
        <dbReference type="PROSITE" id="PS50110"/>
    </source>
</evidence>
<evidence type="ECO:0000313" key="4">
    <source>
        <dbReference type="EMBL" id="PST42889.1"/>
    </source>
</evidence>
<dbReference type="InterPro" id="IPR011006">
    <property type="entry name" value="CheY-like_superfamily"/>
</dbReference>
<dbReference type="Gene3D" id="3.40.50.2300">
    <property type="match status" value="1"/>
</dbReference>
<dbReference type="GO" id="GO:0000156">
    <property type="term" value="F:phosphorelay response regulator activity"/>
    <property type="evidence" value="ECO:0007669"/>
    <property type="project" value="InterPro"/>
</dbReference>
<dbReference type="PANTHER" id="PTHR37299">
    <property type="entry name" value="TRANSCRIPTIONAL REGULATOR-RELATED"/>
    <property type="match status" value="1"/>
</dbReference>
<feature type="domain" description="HTH LytTR-type" evidence="3">
    <location>
        <begin position="132"/>
        <end position="233"/>
    </location>
</feature>
<feature type="modified residue" description="4-aspartylphosphate" evidence="1">
    <location>
        <position position="59"/>
    </location>
</feature>
<comment type="caution">
    <text evidence="4">The sequence shown here is derived from an EMBL/GenBank/DDBJ whole genome shotgun (WGS) entry which is preliminary data.</text>
</comment>
<gene>
    <name evidence="4" type="ORF">C7U54_01755</name>
</gene>
<reference evidence="4 5" key="1">
    <citation type="journal article" date="2019" name="Int. J. Syst. Evol. Microbiol.">
        <title>Faecalibacillus intestinalis gen. nov., sp. nov. and Faecalibacillus faecis sp. nov., isolated from human faeces.</title>
        <authorList>
            <person name="Seo B."/>
            <person name="Jeon K."/>
            <person name="Baek I."/>
            <person name="Lee Y.M."/>
            <person name="Baek K."/>
            <person name="Ko G."/>
        </authorList>
    </citation>
    <scope>NUCLEOTIDE SEQUENCE [LARGE SCALE GENOMIC DNA]</scope>
    <source>
        <strain evidence="4 5">SNUG30099</strain>
    </source>
</reference>
<dbReference type="Pfam" id="PF00072">
    <property type="entry name" value="Response_reg"/>
    <property type="match status" value="1"/>
</dbReference>
<dbReference type="SUPFAM" id="SSF52172">
    <property type="entry name" value="CheY-like"/>
    <property type="match status" value="1"/>
</dbReference>
<accession>A0A2T3G5U9</accession>
<dbReference type="EMBL" id="PYLQ01000002">
    <property type="protein sequence ID" value="PST42889.1"/>
    <property type="molecule type" value="Genomic_DNA"/>
</dbReference>
<evidence type="ECO:0000259" key="3">
    <source>
        <dbReference type="PROSITE" id="PS50930"/>
    </source>
</evidence>
<dbReference type="PROSITE" id="PS50930">
    <property type="entry name" value="HTH_LYTTR"/>
    <property type="match status" value="1"/>
</dbReference>
<feature type="domain" description="Response regulatory" evidence="2">
    <location>
        <begin position="4"/>
        <end position="122"/>
    </location>
</feature>
<evidence type="ECO:0000313" key="5">
    <source>
        <dbReference type="Proteomes" id="UP000240974"/>
    </source>
</evidence>
<evidence type="ECO:0000256" key="1">
    <source>
        <dbReference type="PROSITE-ProRule" id="PRU00169"/>
    </source>
</evidence>
<sequence length="240" mass="28087">MYMNIAICDDDLLYMNQVKEMIEKWGREHHEDVSIYLFNHGDALINSYQKSHIEVILLDIMMPLLNGMETAHEIRKNDSVVKIIFLTSSPEFALESYDVKASGYLLKPTTYEKLCSLLNDCKQAFHYEPESIIVKTDKGYRKIYYHLIECVEAQNKKVLFCLNDGECLEVLDTFVHCSNELTTNDAFYKCHRSYLVHMPAIDHFNSIEIETKTHKKVPIARSYAKSFKEAYFEYMFKEGD</sequence>
<name>A0A2T3G5U9_9FIRM</name>
<keyword evidence="5" id="KW-1185">Reference proteome</keyword>
<keyword evidence="1" id="KW-0597">Phosphoprotein</keyword>
<dbReference type="InterPro" id="IPR001789">
    <property type="entry name" value="Sig_transdc_resp-reg_receiver"/>
</dbReference>
<keyword evidence="4" id="KW-0238">DNA-binding</keyword>
<protein>
    <submittedName>
        <fullName evidence="4">DNA-binding response regulator</fullName>
    </submittedName>
</protein>
<dbReference type="Proteomes" id="UP000240974">
    <property type="component" value="Unassembled WGS sequence"/>
</dbReference>
<dbReference type="InterPro" id="IPR046947">
    <property type="entry name" value="LytR-like"/>
</dbReference>
<proteinExistence type="predicted"/>
<dbReference type="AlphaFoldDB" id="A0A2T3G5U9"/>
<dbReference type="SMART" id="SM00448">
    <property type="entry name" value="REC"/>
    <property type="match status" value="1"/>
</dbReference>
<dbReference type="Pfam" id="PF04397">
    <property type="entry name" value="LytTR"/>
    <property type="match status" value="1"/>
</dbReference>
<dbReference type="PROSITE" id="PS50110">
    <property type="entry name" value="RESPONSE_REGULATORY"/>
    <property type="match status" value="1"/>
</dbReference>
<dbReference type="SMART" id="SM00850">
    <property type="entry name" value="LytTR"/>
    <property type="match status" value="1"/>
</dbReference>
<dbReference type="Gene3D" id="2.40.50.1020">
    <property type="entry name" value="LytTr DNA-binding domain"/>
    <property type="match status" value="1"/>
</dbReference>
<dbReference type="PANTHER" id="PTHR37299:SF1">
    <property type="entry name" value="STAGE 0 SPORULATION PROTEIN A HOMOLOG"/>
    <property type="match status" value="1"/>
</dbReference>
<dbReference type="InterPro" id="IPR007492">
    <property type="entry name" value="LytTR_DNA-bd_dom"/>
</dbReference>
<organism evidence="4 5">
    <name type="scientific">Faecalibacillus intestinalis</name>
    <dbReference type="NCBI Taxonomy" id="1982626"/>
    <lineage>
        <taxon>Bacteria</taxon>
        <taxon>Bacillati</taxon>
        <taxon>Bacillota</taxon>
        <taxon>Erysipelotrichia</taxon>
        <taxon>Erysipelotrichales</taxon>
        <taxon>Coprobacillaceae</taxon>
        <taxon>Faecalibacillus</taxon>
    </lineage>
</organism>
<dbReference type="GO" id="GO:0003677">
    <property type="term" value="F:DNA binding"/>
    <property type="evidence" value="ECO:0007669"/>
    <property type="project" value="UniProtKB-KW"/>
</dbReference>